<reference evidence="2 3" key="1">
    <citation type="journal article" date="2021" name="BMC Biol.">
        <title>Horizontally acquired antibacterial genes associated with adaptive radiation of ladybird beetles.</title>
        <authorList>
            <person name="Li H.S."/>
            <person name="Tang X.F."/>
            <person name="Huang Y.H."/>
            <person name="Xu Z.Y."/>
            <person name="Chen M.L."/>
            <person name="Du X.Y."/>
            <person name="Qiu B.Y."/>
            <person name="Chen P.T."/>
            <person name="Zhang W."/>
            <person name="Slipinski A."/>
            <person name="Escalona H.E."/>
            <person name="Waterhouse R.M."/>
            <person name="Zwick A."/>
            <person name="Pang H."/>
        </authorList>
    </citation>
    <scope>NUCLEOTIDE SEQUENCE [LARGE SCALE GENOMIC DNA]</scope>
    <source>
        <strain evidence="2">SYSU2018</strain>
    </source>
</reference>
<dbReference type="Proteomes" id="UP001516400">
    <property type="component" value="Unassembled WGS sequence"/>
</dbReference>
<name>A0ABD2P6N1_9CUCU</name>
<dbReference type="EMBL" id="JABFTP020000185">
    <property type="protein sequence ID" value="KAL3286591.1"/>
    <property type="molecule type" value="Genomic_DNA"/>
</dbReference>
<accession>A0ABD2P6N1</accession>
<keyword evidence="1" id="KW-0175">Coiled coil</keyword>
<evidence type="ECO:0000313" key="3">
    <source>
        <dbReference type="Proteomes" id="UP001516400"/>
    </source>
</evidence>
<organism evidence="2 3">
    <name type="scientific">Cryptolaemus montrouzieri</name>
    <dbReference type="NCBI Taxonomy" id="559131"/>
    <lineage>
        <taxon>Eukaryota</taxon>
        <taxon>Metazoa</taxon>
        <taxon>Ecdysozoa</taxon>
        <taxon>Arthropoda</taxon>
        <taxon>Hexapoda</taxon>
        <taxon>Insecta</taxon>
        <taxon>Pterygota</taxon>
        <taxon>Neoptera</taxon>
        <taxon>Endopterygota</taxon>
        <taxon>Coleoptera</taxon>
        <taxon>Polyphaga</taxon>
        <taxon>Cucujiformia</taxon>
        <taxon>Coccinelloidea</taxon>
        <taxon>Coccinellidae</taxon>
        <taxon>Scymninae</taxon>
        <taxon>Scymnini</taxon>
        <taxon>Cryptolaemus</taxon>
    </lineage>
</organism>
<proteinExistence type="predicted"/>
<evidence type="ECO:0000313" key="2">
    <source>
        <dbReference type="EMBL" id="KAL3286591.1"/>
    </source>
</evidence>
<keyword evidence="3" id="KW-1185">Reference proteome</keyword>
<comment type="caution">
    <text evidence="2">The sequence shown here is derived from an EMBL/GenBank/DDBJ whole genome shotgun (WGS) entry which is preliminary data.</text>
</comment>
<gene>
    <name evidence="2" type="ORF">HHI36_001092</name>
</gene>
<sequence length="234" mass="27004">MGEDEEVNGSALEKSSPQNGMLLEIKEEIKSMNAKYNKLIEDIKFYDDKVSDFEVTIAKMEPKLKEIDQLKKENSDLKEQVAQLCSRVEDNEQYSRSFNLEFSGIPEEANKNDVDVFNKIALSVKCPVEPSEVQTIHRVVVHQQTKSSDGKKPERNFIVKFSTRIRTDSFYAASRLLKSEQKNRNSEIAVDGVTDSLYVNEHLIANNKYLFRNNQRTEVQVCLDQELHYLCSER</sequence>
<dbReference type="InterPro" id="IPR004244">
    <property type="entry name" value="Transposase_22"/>
</dbReference>
<feature type="coiled-coil region" evidence="1">
    <location>
        <begin position="22"/>
        <end position="87"/>
    </location>
</feature>
<protein>
    <submittedName>
        <fullName evidence="2">Uncharacterized protein</fullName>
    </submittedName>
</protein>
<dbReference type="AlphaFoldDB" id="A0ABD2P6N1"/>
<dbReference type="PANTHER" id="PTHR11505">
    <property type="entry name" value="L1 TRANSPOSABLE ELEMENT-RELATED"/>
    <property type="match status" value="1"/>
</dbReference>
<evidence type="ECO:0000256" key="1">
    <source>
        <dbReference type="SAM" id="Coils"/>
    </source>
</evidence>